<feature type="domain" description="RRM" evidence="4">
    <location>
        <begin position="271"/>
        <end position="348"/>
    </location>
</feature>
<dbReference type="Gene3D" id="3.30.70.330">
    <property type="match status" value="4"/>
</dbReference>
<name>A0A812UV21_9DINO</name>
<feature type="domain" description="RRM" evidence="4">
    <location>
        <begin position="179"/>
        <end position="256"/>
    </location>
</feature>
<comment type="caution">
    <text evidence="5">The sequence shown here is derived from an EMBL/GenBank/DDBJ whole genome shotgun (WGS) entry which is preliminary data.</text>
</comment>
<feature type="domain" description="RRM" evidence="4">
    <location>
        <begin position="358"/>
        <end position="434"/>
    </location>
</feature>
<dbReference type="AlphaFoldDB" id="A0A812UV21"/>
<dbReference type="PANTHER" id="PTHR48027">
    <property type="entry name" value="HETEROGENEOUS NUCLEAR RIBONUCLEOPROTEIN 87F-RELATED"/>
    <property type="match status" value="1"/>
</dbReference>
<accession>A0A812UV21</accession>
<dbReference type="InterPro" id="IPR052462">
    <property type="entry name" value="SLIRP/GR-RBP-like"/>
</dbReference>
<dbReference type="Pfam" id="PF00076">
    <property type="entry name" value="RRM_1"/>
    <property type="match status" value="4"/>
</dbReference>
<feature type="region of interest" description="Disordered" evidence="3">
    <location>
        <begin position="1"/>
        <end position="34"/>
    </location>
</feature>
<dbReference type="GO" id="GO:0003723">
    <property type="term" value="F:RNA binding"/>
    <property type="evidence" value="ECO:0007669"/>
    <property type="project" value="UniProtKB-UniRule"/>
</dbReference>
<evidence type="ECO:0000313" key="5">
    <source>
        <dbReference type="EMBL" id="CAE7581352.1"/>
    </source>
</evidence>
<gene>
    <name evidence="5" type="primary">PAB1</name>
    <name evidence="5" type="ORF">SNAT2548_LOCUS33165</name>
</gene>
<protein>
    <submittedName>
        <fullName evidence="5">PAB1 protein</fullName>
    </submittedName>
</protein>
<dbReference type="SMART" id="SM00360">
    <property type="entry name" value="RRM"/>
    <property type="match status" value="4"/>
</dbReference>
<keyword evidence="1 2" id="KW-0694">RNA-binding</keyword>
<dbReference type="OrthoDB" id="439808at2759"/>
<feature type="region of interest" description="Disordered" evidence="3">
    <location>
        <begin position="49"/>
        <end position="87"/>
    </location>
</feature>
<dbReference type="InterPro" id="IPR035979">
    <property type="entry name" value="RBD_domain_sf"/>
</dbReference>
<dbReference type="SUPFAM" id="SSF54928">
    <property type="entry name" value="RNA-binding domain, RBD"/>
    <property type="match status" value="4"/>
</dbReference>
<keyword evidence="6" id="KW-1185">Reference proteome</keyword>
<sequence>MQIAGGGPKPPSVTPPHALMQMPKQPGVIPPKVAGSALPAKPLAIDEGGWANGNGWGSSWDDWNSTGWGKGKDGKGKRGKGKGKGDDLEVVVKGLPSSTDEASLQAYFASCGEITRVSIPRAKDGLPKGAAFVGFTTQEGVNKALLHDKTLYLGSICISVRPSSEKHEGRGKKRSNDDLTVVIKGFPDHTDEASLTAFFASCGEIVRVNLPRNKHDGKLKAAGFIEFKTQEGFNTALTCDGSLYMGAPIRVKHAADKDKGGGKGKDKEDELTIVVKGFPSETDEEMLRNAFSVCGEIVRLNLPRGADGMPKGTAFIQFQTEDMLQRATELDGSDVFGTGKISVHRATEKVKREKNDDHTVVVRGLPDWLSEKQLKDDFATCGFLKRASMPTGKDGKGKGFAYVQYKNDEAMKKALEWNNTWYKGTNITVEKLGEETKGKGRGRRGREKKEKLPEGPTVHVGSLSYEARWLRKGSHASSAPSLKCFTFPELPRSMMRLLA</sequence>
<evidence type="ECO:0000313" key="6">
    <source>
        <dbReference type="Proteomes" id="UP000604046"/>
    </source>
</evidence>
<dbReference type="Proteomes" id="UP000604046">
    <property type="component" value="Unassembled WGS sequence"/>
</dbReference>
<dbReference type="PROSITE" id="PS50102">
    <property type="entry name" value="RRM"/>
    <property type="match status" value="4"/>
</dbReference>
<dbReference type="InterPro" id="IPR012677">
    <property type="entry name" value="Nucleotide-bd_a/b_plait_sf"/>
</dbReference>
<evidence type="ECO:0000259" key="4">
    <source>
        <dbReference type="PROSITE" id="PS50102"/>
    </source>
</evidence>
<evidence type="ECO:0000256" key="1">
    <source>
        <dbReference type="ARBA" id="ARBA00022884"/>
    </source>
</evidence>
<dbReference type="InterPro" id="IPR000504">
    <property type="entry name" value="RRM_dom"/>
</dbReference>
<dbReference type="CDD" id="cd00590">
    <property type="entry name" value="RRM_SF"/>
    <property type="match status" value="3"/>
</dbReference>
<dbReference type="EMBL" id="CAJNDS010002744">
    <property type="protein sequence ID" value="CAE7581352.1"/>
    <property type="molecule type" value="Genomic_DNA"/>
</dbReference>
<reference evidence="5" key="1">
    <citation type="submission" date="2021-02" db="EMBL/GenBank/DDBJ databases">
        <authorList>
            <person name="Dougan E. K."/>
            <person name="Rhodes N."/>
            <person name="Thang M."/>
            <person name="Chan C."/>
        </authorList>
    </citation>
    <scope>NUCLEOTIDE SEQUENCE</scope>
</reference>
<proteinExistence type="predicted"/>
<organism evidence="5 6">
    <name type="scientific">Symbiodinium natans</name>
    <dbReference type="NCBI Taxonomy" id="878477"/>
    <lineage>
        <taxon>Eukaryota</taxon>
        <taxon>Sar</taxon>
        <taxon>Alveolata</taxon>
        <taxon>Dinophyceae</taxon>
        <taxon>Suessiales</taxon>
        <taxon>Symbiodiniaceae</taxon>
        <taxon>Symbiodinium</taxon>
    </lineage>
</organism>
<evidence type="ECO:0000256" key="3">
    <source>
        <dbReference type="SAM" id="MobiDB-lite"/>
    </source>
</evidence>
<feature type="domain" description="RRM" evidence="4">
    <location>
        <begin position="88"/>
        <end position="165"/>
    </location>
</feature>
<evidence type="ECO:0000256" key="2">
    <source>
        <dbReference type="PROSITE-ProRule" id="PRU00176"/>
    </source>
</evidence>
<feature type="region of interest" description="Disordered" evidence="3">
    <location>
        <begin position="433"/>
        <end position="457"/>
    </location>
</feature>